<keyword evidence="4" id="KW-0051">Antiviral defense</keyword>
<protein>
    <recommendedName>
        <fullName evidence="5">CRISPR type III-B/RAMP module-associated protein Cmr5</fullName>
    </recommendedName>
</protein>
<dbReference type="InterPro" id="IPR010160">
    <property type="entry name" value="CRISPR-assoc_prot_Cmr5"/>
</dbReference>
<organism evidence="6 7">
    <name type="scientific">Thermococcus barophilus</name>
    <dbReference type="NCBI Taxonomy" id="55802"/>
    <lineage>
        <taxon>Archaea</taxon>
        <taxon>Methanobacteriati</taxon>
        <taxon>Methanobacteriota</taxon>
        <taxon>Thermococci</taxon>
        <taxon>Thermococcales</taxon>
        <taxon>Thermococcaceae</taxon>
        <taxon>Thermococcus</taxon>
    </lineage>
</organism>
<evidence type="ECO:0000256" key="4">
    <source>
        <dbReference type="ARBA" id="ARBA00023118"/>
    </source>
</evidence>
<comment type="similarity">
    <text evidence="2">Belongs to the CRISPR system Cmr5 family.</text>
</comment>
<evidence type="ECO:0000256" key="2">
    <source>
        <dbReference type="ARBA" id="ARBA00006161"/>
    </source>
</evidence>
<dbReference type="PATRIC" id="fig|55802.8.peg.2354"/>
<dbReference type="InterPro" id="IPR023101">
    <property type="entry name" value="AF1862-like_dom_sf"/>
</dbReference>
<comment type="subcellular location">
    <subcellularLocation>
        <location evidence="1">Cytoplasm</location>
    </subcellularLocation>
</comment>
<evidence type="ECO:0000256" key="5">
    <source>
        <dbReference type="ARBA" id="ARBA00030001"/>
    </source>
</evidence>
<dbReference type="STRING" id="55802.TBCH5v1_2374"/>
<keyword evidence="3" id="KW-0963">Cytoplasm</keyword>
<dbReference type="AlphaFoldDB" id="A0A0S1XEN2"/>
<name>A0A0S1XEN2_THEBA</name>
<dbReference type="RefSeq" id="WP_056934690.1">
    <property type="nucleotide sequence ID" value="NZ_CP013050.1"/>
</dbReference>
<dbReference type="EMBL" id="CP013050">
    <property type="protein sequence ID" value="ALM76267.1"/>
    <property type="molecule type" value="Genomic_DNA"/>
</dbReference>
<dbReference type="SUPFAM" id="SSF158568">
    <property type="entry name" value="AF1862-like"/>
    <property type="match status" value="1"/>
</dbReference>
<dbReference type="GO" id="GO:0005737">
    <property type="term" value="C:cytoplasm"/>
    <property type="evidence" value="ECO:0007669"/>
    <property type="project" value="UniProtKB-SubCell"/>
</dbReference>
<evidence type="ECO:0000313" key="6">
    <source>
        <dbReference type="EMBL" id="ALM76267.1"/>
    </source>
</evidence>
<dbReference type="GO" id="GO:0051607">
    <property type="term" value="P:defense response to virus"/>
    <property type="evidence" value="ECO:0007669"/>
    <property type="project" value="UniProtKB-KW"/>
</dbReference>
<proteinExistence type="inferred from homology"/>
<evidence type="ECO:0000313" key="7">
    <source>
        <dbReference type="Proteomes" id="UP000066042"/>
    </source>
</evidence>
<accession>A0A0S1XEN2</accession>
<evidence type="ECO:0000256" key="3">
    <source>
        <dbReference type="ARBA" id="ARBA00022490"/>
    </source>
</evidence>
<dbReference type="Pfam" id="PF09701">
    <property type="entry name" value="Cas_Cmr5"/>
    <property type="match status" value="1"/>
</dbReference>
<reference evidence="6 7" key="1">
    <citation type="journal article" date="2016" name="Genome Announc.">
        <title>Complete genome sequence of the hyperthermophilic and piezophilic archaeon Thermococcus barophilus Ch5, capable of growth at the expense of hydrogenogenesis from carbon monoxide and formate.</title>
        <authorList>
            <person name="Oger P."/>
            <person name="Sokolova T.G."/>
            <person name="Kozhevnikova D.A."/>
            <person name="Taranov E.A."/>
            <person name="Vannier P."/>
            <person name="Lee H.S."/>
            <person name="Kwon K.K."/>
            <person name="Kang S.G."/>
            <person name="Lee J.H."/>
            <person name="Bonch-Osmolovskaya E.A."/>
            <person name="Lebedinsky A.V."/>
        </authorList>
    </citation>
    <scope>NUCLEOTIDE SEQUENCE [LARGE SCALE GENOMIC DNA]</scope>
    <source>
        <strain evidence="7">Ch5</strain>
    </source>
</reference>
<dbReference type="NCBIfam" id="TIGR01881">
    <property type="entry name" value="cas_Cmr5"/>
    <property type="match status" value="1"/>
</dbReference>
<gene>
    <name evidence="6" type="ORF">TBCH5v1_2374</name>
</gene>
<dbReference type="CDD" id="cd09749">
    <property type="entry name" value="Cmr5_III-B"/>
    <property type="match status" value="1"/>
</dbReference>
<dbReference type="Proteomes" id="UP000066042">
    <property type="component" value="Chromosome"/>
</dbReference>
<evidence type="ECO:0000256" key="1">
    <source>
        <dbReference type="ARBA" id="ARBA00004496"/>
    </source>
</evidence>
<sequence>MNLRSLEQERAAYAYECVKKVKGEDEKTQGRYASYVKSAPVLILTNGLGQALAFYLAKMGKNLDEVDYKSIDPKSIKEGEKRAYAYLYKHIAGWLAEDIGCHKSLTNGTDPLKYIMSQNSTSLDVMLLTEEALSLLNWLKRFADAMLKRD</sequence>
<dbReference type="GeneID" id="26137588"/>
<dbReference type="Gene3D" id="1.10.520.30">
    <property type="entry name" value="AF1862-like domain"/>
    <property type="match status" value="1"/>
</dbReference>